<comment type="caution">
    <text evidence="2">The sequence shown here is derived from an EMBL/GenBank/DDBJ whole genome shotgun (WGS) entry which is preliminary data.</text>
</comment>
<dbReference type="Pfam" id="PF05235">
    <property type="entry name" value="CHAD"/>
    <property type="match status" value="1"/>
</dbReference>
<sequence>MVKAKKVTGLDVHASVGENARKIASIRLEEMYRWDAYVDNPYEIQSLHNLRIAAKRLRYTLEIFSDAFTAESGEILKEVEQVQEELGSLHDDDVMIALLRLCLGGQDSGSVYEHALTTVAQHADNGRLMVNPALVEHLLQPSSKLTAEQREGLEVLLNQLQQQREHQYNEFREHWYQLKAQNFKRQVLDILKDA</sequence>
<dbReference type="Gene3D" id="1.40.20.10">
    <property type="entry name" value="CHAD domain"/>
    <property type="match status" value="1"/>
</dbReference>
<dbReference type="EMBL" id="BKZW01000001">
    <property type="protein sequence ID" value="GER86932.1"/>
    <property type="molecule type" value="Genomic_DNA"/>
</dbReference>
<accession>A0A5J4KJ11</accession>
<evidence type="ECO:0000313" key="3">
    <source>
        <dbReference type="Proteomes" id="UP000326912"/>
    </source>
</evidence>
<dbReference type="InterPro" id="IPR038186">
    <property type="entry name" value="CHAD_dom_sf"/>
</dbReference>
<name>A0A5J4KJ11_9CHLR</name>
<dbReference type="InterPro" id="IPR007899">
    <property type="entry name" value="CHAD_dom"/>
</dbReference>
<dbReference type="RefSeq" id="WP_151754985.1">
    <property type="nucleotide sequence ID" value="NZ_BKZW01000001.1"/>
</dbReference>
<dbReference type="PANTHER" id="PTHR39339:SF1">
    <property type="entry name" value="CHAD DOMAIN-CONTAINING PROTEIN"/>
    <property type="match status" value="1"/>
</dbReference>
<dbReference type="PANTHER" id="PTHR39339">
    <property type="entry name" value="SLR1444 PROTEIN"/>
    <property type="match status" value="1"/>
</dbReference>
<feature type="domain" description="CHAD" evidence="1">
    <location>
        <begin position="20"/>
        <end position="100"/>
    </location>
</feature>
<evidence type="ECO:0000313" key="2">
    <source>
        <dbReference type="EMBL" id="GER86932.1"/>
    </source>
</evidence>
<dbReference type="AlphaFoldDB" id="A0A5J4KJ11"/>
<dbReference type="Proteomes" id="UP000326912">
    <property type="component" value="Unassembled WGS sequence"/>
</dbReference>
<protein>
    <recommendedName>
        <fullName evidence="1">CHAD domain-containing protein</fullName>
    </recommendedName>
</protein>
<reference evidence="2 3" key="1">
    <citation type="submission" date="2019-10" db="EMBL/GenBank/DDBJ databases">
        <title>Dictyobacter vulcani sp. nov., within the class Ktedonobacteria, isolated from soil of volcanic Mt. Zao.</title>
        <authorList>
            <person name="Zheng Y."/>
            <person name="Wang C.M."/>
            <person name="Sakai Y."/>
            <person name="Abe K."/>
            <person name="Yokota A."/>
            <person name="Yabe S."/>
        </authorList>
    </citation>
    <scope>NUCLEOTIDE SEQUENCE [LARGE SCALE GENOMIC DNA]</scope>
    <source>
        <strain evidence="2 3">W12</strain>
    </source>
</reference>
<gene>
    <name evidence="2" type="ORF">KDW_10940</name>
</gene>
<keyword evidence="3" id="KW-1185">Reference proteome</keyword>
<evidence type="ECO:0000259" key="1">
    <source>
        <dbReference type="Pfam" id="PF05235"/>
    </source>
</evidence>
<proteinExistence type="predicted"/>
<organism evidence="2 3">
    <name type="scientific">Dictyobacter vulcani</name>
    <dbReference type="NCBI Taxonomy" id="2607529"/>
    <lineage>
        <taxon>Bacteria</taxon>
        <taxon>Bacillati</taxon>
        <taxon>Chloroflexota</taxon>
        <taxon>Ktedonobacteria</taxon>
        <taxon>Ktedonobacterales</taxon>
        <taxon>Dictyobacteraceae</taxon>
        <taxon>Dictyobacter</taxon>
    </lineage>
</organism>